<evidence type="ECO:0000313" key="2">
    <source>
        <dbReference type="EMBL" id="GMJ01992.1"/>
    </source>
</evidence>
<dbReference type="PANTHER" id="PTHR35218:SF9">
    <property type="entry name" value="ENDONUCLEASE_EXONUCLEASE_PHOSPHATASE DOMAIN-CONTAINING PROTEIN"/>
    <property type="match status" value="1"/>
</dbReference>
<evidence type="ECO:0000313" key="3">
    <source>
        <dbReference type="Proteomes" id="UP001165190"/>
    </source>
</evidence>
<dbReference type="Gene3D" id="3.60.10.10">
    <property type="entry name" value="Endonuclease/exonuclease/phosphatase"/>
    <property type="match status" value="1"/>
</dbReference>
<keyword evidence="3" id="KW-1185">Reference proteome</keyword>
<dbReference type="PANTHER" id="PTHR35218">
    <property type="entry name" value="RNASE H DOMAIN-CONTAINING PROTEIN"/>
    <property type="match status" value="1"/>
</dbReference>
<proteinExistence type="predicted"/>
<dbReference type="InterPro" id="IPR036691">
    <property type="entry name" value="Endo/exonu/phosph_ase_sf"/>
</dbReference>
<dbReference type="EMBL" id="BSYR01000035">
    <property type="protein sequence ID" value="GMJ01992.1"/>
    <property type="molecule type" value="Genomic_DNA"/>
</dbReference>
<gene>
    <name evidence="2" type="ORF">HRI_003868400</name>
</gene>
<comment type="caution">
    <text evidence="2">The sequence shown here is derived from an EMBL/GenBank/DDBJ whole genome shotgun (WGS) entry which is preliminary data.</text>
</comment>
<dbReference type="Proteomes" id="UP001165190">
    <property type="component" value="Unassembled WGS sequence"/>
</dbReference>
<dbReference type="InterPro" id="IPR005135">
    <property type="entry name" value="Endo/exonuclease/phosphatase"/>
</dbReference>
<feature type="domain" description="Endonuclease/exonuclease/phosphatase" evidence="1">
    <location>
        <begin position="12"/>
        <end position="168"/>
    </location>
</feature>
<sequence>MVKVLFWIIQGALDPNFFRYLMLIVRQQHLDLIGLFEPRVSGDMADDLIRRTRFDYSYQVEANGFSGGLCIFWKETMKFDVMAVSNQFVHGIVSPDSGAPRFFVTFTYGSLNATICKSLWCQLVALESDVGWSWVVGGDLNVIGNLSERQRGSARRTWGCELFGNFMDESGLLDMGFSGPQFTWK</sequence>
<protein>
    <recommendedName>
        <fullName evidence="1">Endonuclease/exonuclease/phosphatase domain-containing protein</fullName>
    </recommendedName>
</protein>
<evidence type="ECO:0000259" key="1">
    <source>
        <dbReference type="Pfam" id="PF03372"/>
    </source>
</evidence>
<dbReference type="AlphaFoldDB" id="A0A9W7MIP1"/>
<dbReference type="SUPFAM" id="SSF56219">
    <property type="entry name" value="DNase I-like"/>
    <property type="match status" value="1"/>
</dbReference>
<dbReference type="Pfam" id="PF03372">
    <property type="entry name" value="Exo_endo_phos"/>
    <property type="match status" value="1"/>
</dbReference>
<reference evidence="2" key="1">
    <citation type="submission" date="2023-05" db="EMBL/GenBank/DDBJ databases">
        <title>Genome and transcriptome analyses reveal genes involved in the formation of fine ridges on petal epidermal cells in Hibiscus trionum.</title>
        <authorList>
            <person name="Koshimizu S."/>
            <person name="Masuda S."/>
            <person name="Ishii T."/>
            <person name="Shirasu K."/>
            <person name="Hoshino A."/>
            <person name="Arita M."/>
        </authorList>
    </citation>
    <scope>NUCLEOTIDE SEQUENCE</scope>
    <source>
        <strain evidence="2">Hamamatsu line</strain>
    </source>
</reference>
<organism evidence="2 3">
    <name type="scientific">Hibiscus trionum</name>
    <name type="common">Flower of an hour</name>
    <dbReference type="NCBI Taxonomy" id="183268"/>
    <lineage>
        <taxon>Eukaryota</taxon>
        <taxon>Viridiplantae</taxon>
        <taxon>Streptophyta</taxon>
        <taxon>Embryophyta</taxon>
        <taxon>Tracheophyta</taxon>
        <taxon>Spermatophyta</taxon>
        <taxon>Magnoliopsida</taxon>
        <taxon>eudicotyledons</taxon>
        <taxon>Gunneridae</taxon>
        <taxon>Pentapetalae</taxon>
        <taxon>rosids</taxon>
        <taxon>malvids</taxon>
        <taxon>Malvales</taxon>
        <taxon>Malvaceae</taxon>
        <taxon>Malvoideae</taxon>
        <taxon>Hibiscus</taxon>
    </lineage>
</organism>
<accession>A0A9W7MIP1</accession>
<dbReference type="OrthoDB" id="1001832at2759"/>
<name>A0A9W7MIP1_HIBTR</name>
<dbReference type="GO" id="GO:0003824">
    <property type="term" value="F:catalytic activity"/>
    <property type="evidence" value="ECO:0007669"/>
    <property type="project" value="InterPro"/>
</dbReference>